<sequence length="212" mass="24546">MPFDFTLRPPRPQKSDRLFRRDQVDDPGNARLRSAPNAYTLGYRRAADRLVQYAMANQAECNTLAYPIVFLYRHHIELALKRVIYCVPGVLRRELTSQEREHLGKHKLDLLWHDLEPIFESICEAVGWEKPNSADVEGTREYIRQLSEVDPISMTFRYWASKDGNPSLPANLDVFNIRHFSEMMGRLADYLEALDIATTAADQMLDDLNNAY</sequence>
<evidence type="ECO:0000313" key="2">
    <source>
        <dbReference type="Proteomes" id="UP001596091"/>
    </source>
</evidence>
<accession>A0ABW1EMM5</accession>
<name>A0ABW1EMM5_9BACT</name>
<protein>
    <recommendedName>
        <fullName evidence="3">HEPN domain-containing protein</fullName>
    </recommendedName>
</protein>
<proteinExistence type="predicted"/>
<keyword evidence="2" id="KW-1185">Reference proteome</keyword>
<dbReference type="Proteomes" id="UP001596091">
    <property type="component" value="Unassembled WGS sequence"/>
</dbReference>
<dbReference type="EMBL" id="JBHSPH010000010">
    <property type="protein sequence ID" value="MFC5865037.1"/>
    <property type="molecule type" value="Genomic_DNA"/>
</dbReference>
<evidence type="ECO:0008006" key="3">
    <source>
        <dbReference type="Google" id="ProtNLM"/>
    </source>
</evidence>
<dbReference type="RefSeq" id="WP_263332087.1">
    <property type="nucleotide sequence ID" value="NZ_JAGSYH010000001.1"/>
</dbReference>
<evidence type="ECO:0000313" key="1">
    <source>
        <dbReference type="EMBL" id="MFC5865037.1"/>
    </source>
</evidence>
<organism evidence="1 2">
    <name type="scientific">Acidicapsa dinghuensis</name>
    <dbReference type="NCBI Taxonomy" id="2218256"/>
    <lineage>
        <taxon>Bacteria</taxon>
        <taxon>Pseudomonadati</taxon>
        <taxon>Acidobacteriota</taxon>
        <taxon>Terriglobia</taxon>
        <taxon>Terriglobales</taxon>
        <taxon>Acidobacteriaceae</taxon>
        <taxon>Acidicapsa</taxon>
    </lineage>
</organism>
<reference evidence="2" key="1">
    <citation type="journal article" date="2019" name="Int. J. Syst. Evol. Microbiol.">
        <title>The Global Catalogue of Microorganisms (GCM) 10K type strain sequencing project: providing services to taxonomists for standard genome sequencing and annotation.</title>
        <authorList>
            <consortium name="The Broad Institute Genomics Platform"/>
            <consortium name="The Broad Institute Genome Sequencing Center for Infectious Disease"/>
            <person name="Wu L."/>
            <person name="Ma J."/>
        </authorList>
    </citation>
    <scope>NUCLEOTIDE SEQUENCE [LARGE SCALE GENOMIC DNA]</scope>
    <source>
        <strain evidence="2">JCM 4087</strain>
    </source>
</reference>
<comment type="caution">
    <text evidence="1">The sequence shown here is derived from an EMBL/GenBank/DDBJ whole genome shotgun (WGS) entry which is preliminary data.</text>
</comment>
<gene>
    <name evidence="1" type="ORF">ACFPT7_22200</name>
</gene>